<organism evidence="1 2">
    <name type="scientific">Vibrio variabilis</name>
    <dbReference type="NCBI Taxonomy" id="990271"/>
    <lineage>
        <taxon>Bacteria</taxon>
        <taxon>Pseudomonadati</taxon>
        <taxon>Pseudomonadota</taxon>
        <taxon>Gammaproteobacteria</taxon>
        <taxon>Vibrionales</taxon>
        <taxon>Vibrionaceae</taxon>
        <taxon>Vibrio</taxon>
    </lineage>
</organism>
<dbReference type="EMBL" id="BBMS01000101">
    <property type="protein sequence ID" value="GAL30563.1"/>
    <property type="molecule type" value="Genomic_DNA"/>
</dbReference>
<dbReference type="GO" id="GO:0008237">
    <property type="term" value="F:metallopeptidase activity"/>
    <property type="evidence" value="ECO:0007669"/>
    <property type="project" value="UniProtKB-KW"/>
</dbReference>
<evidence type="ECO:0000313" key="2">
    <source>
        <dbReference type="Proteomes" id="UP000029223"/>
    </source>
</evidence>
<comment type="caution">
    <text evidence="1">The sequence shown here is derived from an EMBL/GenBank/DDBJ whole genome shotgun (WGS) entry which is preliminary data.</text>
</comment>
<keyword evidence="1" id="KW-0645">Protease</keyword>
<sequence>MYSQASQLAELGSLKQARYDARIDQLLVQRERFMALQ</sequence>
<keyword evidence="1" id="KW-0482">Metalloprotease</keyword>
<evidence type="ECO:0000313" key="1">
    <source>
        <dbReference type="EMBL" id="GAL30563.1"/>
    </source>
</evidence>
<name>A0ABQ0JP79_9VIBR</name>
<proteinExistence type="predicted"/>
<protein>
    <submittedName>
        <fullName evidence="1">Exported zinc metalloprotease YfgC</fullName>
    </submittedName>
</protein>
<keyword evidence="1" id="KW-0378">Hydrolase</keyword>
<dbReference type="Proteomes" id="UP000029223">
    <property type="component" value="Unassembled WGS sequence"/>
</dbReference>
<gene>
    <name evidence="1" type="ORF">JCM19239_1660</name>
</gene>
<keyword evidence="2" id="KW-1185">Reference proteome</keyword>
<reference evidence="2" key="1">
    <citation type="submission" date="2014-09" db="EMBL/GenBank/DDBJ databases">
        <title>Vibrio variabilis JCM 19239. (C206) whole genome shotgun sequence.</title>
        <authorList>
            <person name="Sawabe T."/>
            <person name="Meirelles P."/>
            <person name="Nakanishi M."/>
            <person name="Sayaka M."/>
            <person name="Hattori M."/>
            <person name="Ohkuma M."/>
        </authorList>
    </citation>
    <scope>NUCLEOTIDE SEQUENCE [LARGE SCALE GENOMIC DNA]</scope>
    <source>
        <strain evidence="2">JCM 19239</strain>
    </source>
</reference>
<accession>A0ABQ0JP79</accession>